<accession>A0A099KJS3</accession>
<reference evidence="7 8" key="1">
    <citation type="submission" date="2014-08" db="EMBL/GenBank/DDBJ databases">
        <title>Genomic and Phenotypic Diversity of Colwellia psychrerythraea strains from Disparate Marine Basins.</title>
        <authorList>
            <person name="Techtmann S.M."/>
            <person name="Stelling S.C."/>
            <person name="Utturkar S.M."/>
            <person name="Alshibli N."/>
            <person name="Harris A."/>
            <person name="Brown S.D."/>
            <person name="Hazen T.C."/>
        </authorList>
    </citation>
    <scope>NUCLEOTIDE SEQUENCE [LARGE SCALE GENOMIC DNA]</scope>
    <source>
        <strain evidence="7 8">GAB14E</strain>
    </source>
</reference>
<protein>
    <submittedName>
        <fullName evidence="7">Rhomboid-like serine protease, proteobacteria</fullName>
    </submittedName>
</protein>
<dbReference type="RefSeq" id="WP_052093930.1">
    <property type="nucleotide sequence ID" value="NZ_JQEC01000051.1"/>
</dbReference>
<dbReference type="GO" id="GO:0006508">
    <property type="term" value="P:proteolysis"/>
    <property type="evidence" value="ECO:0007669"/>
    <property type="project" value="UniProtKB-KW"/>
</dbReference>
<dbReference type="Pfam" id="PF01694">
    <property type="entry name" value="Rhomboid"/>
    <property type="match status" value="1"/>
</dbReference>
<evidence type="ECO:0000313" key="7">
    <source>
        <dbReference type="EMBL" id="KGJ89858.1"/>
    </source>
</evidence>
<dbReference type="NCBIfam" id="TIGR03902">
    <property type="entry name" value="rhom_GG_sort"/>
    <property type="match status" value="1"/>
</dbReference>
<comment type="caution">
    <text evidence="7">The sequence shown here is derived from an EMBL/GenBank/DDBJ whole genome shotgun (WGS) entry which is preliminary data.</text>
</comment>
<keyword evidence="3 5" id="KW-1133">Transmembrane helix</keyword>
<feature type="transmembrane region" description="Helical" evidence="5">
    <location>
        <begin position="92"/>
        <end position="109"/>
    </location>
</feature>
<dbReference type="InterPro" id="IPR050925">
    <property type="entry name" value="Rhomboid_protease_S54"/>
</dbReference>
<keyword evidence="2 5" id="KW-0812">Transmembrane</keyword>
<evidence type="ECO:0000256" key="4">
    <source>
        <dbReference type="ARBA" id="ARBA00023136"/>
    </source>
</evidence>
<dbReference type="InterPro" id="IPR035952">
    <property type="entry name" value="Rhomboid-like_sf"/>
</dbReference>
<feature type="transmembrane region" description="Helical" evidence="5">
    <location>
        <begin position="60"/>
        <end position="80"/>
    </location>
</feature>
<dbReference type="SUPFAM" id="SSF144091">
    <property type="entry name" value="Rhomboid-like"/>
    <property type="match status" value="1"/>
</dbReference>
<gene>
    <name evidence="7" type="ORF">GAB14E_3736</name>
</gene>
<dbReference type="PATRIC" id="fig|28229.3.peg.3658"/>
<dbReference type="InterPro" id="IPR023826">
    <property type="entry name" value="Rhom-like_SP_proteobac"/>
</dbReference>
<evidence type="ECO:0000313" key="8">
    <source>
        <dbReference type="Proteomes" id="UP000029868"/>
    </source>
</evidence>
<feature type="transmembrane region" description="Helical" evidence="5">
    <location>
        <begin position="178"/>
        <end position="196"/>
    </location>
</feature>
<dbReference type="InterPro" id="IPR022764">
    <property type="entry name" value="Peptidase_S54_rhomboid_dom"/>
</dbReference>
<evidence type="ECO:0000256" key="5">
    <source>
        <dbReference type="SAM" id="Phobius"/>
    </source>
</evidence>
<keyword evidence="4 5" id="KW-0472">Membrane</keyword>
<dbReference type="OrthoDB" id="196054at2"/>
<feature type="transmembrane region" description="Helical" evidence="5">
    <location>
        <begin position="141"/>
        <end position="158"/>
    </location>
</feature>
<dbReference type="EMBL" id="JQEC01000051">
    <property type="protein sequence ID" value="KGJ89858.1"/>
    <property type="molecule type" value="Genomic_DNA"/>
</dbReference>
<feature type="transmembrane region" description="Helical" evidence="5">
    <location>
        <begin position="15"/>
        <end position="40"/>
    </location>
</feature>
<dbReference type="AlphaFoldDB" id="A0A099KJS3"/>
<feature type="transmembrane region" description="Helical" evidence="5">
    <location>
        <begin position="115"/>
        <end position="134"/>
    </location>
</feature>
<dbReference type="PANTHER" id="PTHR43731">
    <property type="entry name" value="RHOMBOID PROTEASE"/>
    <property type="match status" value="1"/>
</dbReference>
<comment type="subcellular location">
    <subcellularLocation>
        <location evidence="1">Membrane</location>
        <topology evidence="1">Multi-pass membrane protein</topology>
    </subcellularLocation>
</comment>
<sequence>MTLTLKNLPLKKQHCMIVASVAFIAILTFVFDSSIADLFVYQHQLISQGELWRTFTGHFFHTNGFHLLFNLAALILLWALHGHFYSLKNYSLLFITSALICSAGLYYLSPDIRQYVGLSGVLHGIFVFGAIMDIRHQDKTGYLLFIGVWLKIAHEQFYGASKQVSTLINASVAIDAHLWGAIGGLIFSCCYLIYLFNRKK</sequence>
<feature type="domain" description="Peptidase S54 rhomboid" evidence="6">
    <location>
        <begin position="49"/>
        <end position="191"/>
    </location>
</feature>
<organism evidence="7 8">
    <name type="scientific">Colwellia psychrerythraea</name>
    <name type="common">Vibrio psychroerythus</name>
    <dbReference type="NCBI Taxonomy" id="28229"/>
    <lineage>
        <taxon>Bacteria</taxon>
        <taxon>Pseudomonadati</taxon>
        <taxon>Pseudomonadota</taxon>
        <taxon>Gammaproteobacteria</taxon>
        <taxon>Alteromonadales</taxon>
        <taxon>Colwelliaceae</taxon>
        <taxon>Colwellia</taxon>
    </lineage>
</organism>
<evidence type="ECO:0000256" key="2">
    <source>
        <dbReference type="ARBA" id="ARBA00022692"/>
    </source>
</evidence>
<dbReference type="PANTHER" id="PTHR43731:SF16">
    <property type="entry name" value="RHOMBOSORTASE"/>
    <property type="match status" value="1"/>
</dbReference>
<evidence type="ECO:0000259" key="6">
    <source>
        <dbReference type="Pfam" id="PF01694"/>
    </source>
</evidence>
<dbReference type="Proteomes" id="UP000029868">
    <property type="component" value="Unassembled WGS sequence"/>
</dbReference>
<dbReference type="GO" id="GO:0004252">
    <property type="term" value="F:serine-type endopeptidase activity"/>
    <property type="evidence" value="ECO:0007669"/>
    <property type="project" value="InterPro"/>
</dbReference>
<dbReference type="GO" id="GO:0016020">
    <property type="term" value="C:membrane"/>
    <property type="evidence" value="ECO:0007669"/>
    <property type="project" value="UniProtKB-SubCell"/>
</dbReference>
<keyword evidence="7" id="KW-0378">Hydrolase</keyword>
<evidence type="ECO:0000256" key="3">
    <source>
        <dbReference type="ARBA" id="ARBA00022989"/>
    </source>
</evidence>
<evidence type="ECO:0000256" key="1">
    <source>
        <dbReference type="ARBA" id="ARBA00004141"/>
    </source>
</evidence>
<keyword evidence="7" id="KW-0645">Protease</keyword>
<dbReference type="Gene3D" id="1.20.1540.10">
    <property type="entry name" value="Rhomboid-like"/>
    <property type="match status" value="1"/>
</dbReference>
<proteinExistence type="predicted"/>
<name>A0A099KJS3_COLPS</name>